<evidence type="ECO:0000313" key="2">
    <source>
        <dbReference type="EMBL" id="CAF2070337.1"/>
    </source>
</evidence>
<feature type="region of interest" description="Disordered" evidence="1">
    <location>
        <begin position="1"/>
        <end position="22"/>
    </location>
</feature>
<feature type="region of interest" description="Disordered" evidence="1">
    <location>
        <begin position="291"/>
        <end position="326"/>
    </location>
</feature>
<reference evidence="4" key="1">
    <citation type="submission" date="2021-02" db="EMBL/GenBank/DDBJ databases">
        <authorList>
            <person name="Nowell W R."/>
        </authorList>
    </citation>
    <scope>NUCLEOTIDE SEQUENCE</scope>
</reference>
<sequence length="518" mass="61349">MFHQPFYPSPQQATSYHNHHGHNHFYIPTQSSSFYRSGPIPNQSSHHVNLSGTYEYFPSSPPHDFPSSPPHGFPSSPPHGFPSSPPHGFPSSPAHGFPSMTPGSYAFNHVKSQQYYPRAQAYHFQDKSTYYYMSEPIITSNNRITIRLTKVHTGRNGDQQRVFVEQEFSNQHELKKFVKNLKHNFEKTFNNRAGGGHSSNETLGENQHLHRKKAGLVVIEEPDEEPKIYEQKVYNENIESKHKPAEFTYPLVDASKFAGHKQHQRPTPVSSSSTICLNRRQKNKMKYYQQNQNNETNKKNKKQNKKPSNYHHHSQQQQQQQQQHYEVPPRFQQQFFNDENIFRMTNNFSYHWKFNQYQQPLHHQPYSYVLPMNENLPTSTPSVFHQPRDPYYQSSALPHFVHSNDRYRPQQTPSRPRRGKKHRRNQPTTVTENITFKKSDQEQPRVQRTRSDCRAKPPFQTRIRTCHYLDYGFHPIQRTFVPFIQPRAPIFYPQRRLVRNTQVHFRLFNIYRPNSIRF</sequence>
<comment type="caution">
    <text evidence="4">The sequence shown here is derived from an EMBL/GenBank/DDBJ whole genome shotgun (WGS) entry which is preliminary data.</text>
</comment>
<feature type="region of interest" description="Disordered" evidence="1">
    <location>
        <begin position="190"/>
        <end position="209"/>
    </location>
</feature>
<name>A0A818YUS9_9BILA</name>
<protein>
    <submittedName>
        <fullName evidence="4">Uncharacterized protein</fullName>
    </submittedName>
</protein>
<evidence type="ECO:0000313" key="3">
    <source>
        <dbReference type="EMBL" id="CAF2074009.1"/>
    </source>
</evidence>
<evidence type="ECO:0000313" key="5">
    <source>
        <dbReference type="Proteomes" id="UP000663842"/>
    </source>
</evidence>
<dbReference type="EMBL" id="CAJNRF010005777">
    <property type="protein sequence ID" value="CAF2074009.1"/>
    <property type="molecule type" value="Genomic_DNA"/>
</dbReference>
<dbReference type="EMBL" id="CAJOBF010000132">
    <property type="protein sequence ID" value="CAF3754983.1"/>
    <property type="molecule type" value="Genomic_DNA"/>
</dbReference>
<dbReference type="Proteomes" id="UP000663887">
    <property type="component" value="Unassembled WGS sequence"/>
</dbReference>
<organism evidence="4 5">
    <name type="scientific">Rotaria magnacalcarata</name>
    <dbReference type="NCBI Taxonomy" id="392030"/>
    <lineage>
        <taxon>Eukaryota</taxon>
        <taxon>Metazoa</taxon>
        <taxon>Spiralia</taxon>
        <taxon>Gnathifera</taxon>
        <taxon>Rotifera</taxon>
        <taxon>Eurotatoria</taxon>
        <taxon>Bdelloidea</taxon>
        <taxon>Philodinida</taxon>
        <taxon>Philodinidae</taxon>
        <taxon>Rotaria</taxon>
    </lineage>
</organism>
<dbReference type="Proteomes" id="UP000663856">
    <property type="component" value="Unassembled WGS sequence"/>
</dbReference>
<dbReference type="AlphaFoldDB" id="A0A818YUS9"/>
<feature type="compositionally biased region" description="Basic residues" evidence="1">
    <location>
        <begin position="415"/>
        <end position="425"/>
    </location>
</feature>
<dbReference type="Proteomes" id="UP000663842">
    <property type="component" value="Unassembled WGS sequence"/>
</dbReference>
<feature type="region of interest" description="Disordered" evidence="1">
    <location>
        <begin position="401"/>
        <end position="430"/>
    </location>
</feature>
<feature type="compositionally biased region" description="Pro residues" evidence="1">
    <location>
        <begin position="59"/>
        <end position="88"/>
    </location>
</feature>
<dbReference type="EMBL" id="CAJNRG010004888">
    <property type="protein sequence ID" value="CAF2070337.1"/>
    <property type="molecule type" value="Genomic_DNA"/>
</dbReference>
<evidence type="ECO:0000256" key="1">
    <source>
        <dbReference type="SAM" id="MobiDB-lite"/>
    </source>
</evidence>
<evidence type="ECO:0000313" key="4">
    <source>
        <dbReference type="EMBL" id="CAF3754983.1"/>
    </source>
</evidence>
<proteinExistence type="predicted"/>
<feature type="compositionally biased region" description="Basic residues" evidence="1">
    <location>
        <begin position="299"/>
        <end position="314"/>
    </location>
</feature>
<gene>
    <name evidence="4" type="ORF">UXM345_LOCUS2226</name>
    <name evidence="3" type="ORF">WKI299_LOCUS14726</name>
    <name evidence="2" type="ORF">XDN619_LOCUS12416</name>
</gene>
<feature type="region of interest" description="Disordered" evidence="1">
    <location>
        <begin position="59"/>
        <end position="95"/>
    </location>
</feature>
<accession>A0A818YUS9</accession>